<proteinExistence type="predicted"/>
<dbReference type="InterPro" id="IPR036388">
    <property type="entry name" value="WH-like_DNA-bd_sf"/>
</dbReference>
<dbReference type="PANTHER" id="PTHR40068">
    <property type="entry name" value="TRANSCRIPTION REPRESSOR NIAR-RELATED"/>
    <property type="match status" value="1"/>
</dbReference>
<dbReference type="RefSeq" id="WP_125562957.1">
    <property type="nucleotide sequence ID" value="NZ_RBVX01000085.1"/>
</dbReference>
<evidence type="ECO:0000259" key="3">
    <source>
        <dbReference type="Pfam" id="PF08279"/>
    </source>
</evidence>
<dbReference type="InterPro" id="IPR035922">
    <property type="entry name" value="3H_dom_sf"/>
</dbReference>
<sequence length="185" mass="20711">MEEHIVANKSDKLSGEKRRERLLEWLLQSNKPLTGKDLATKTNVSRQVIVQDISLLKAKNHPILATSQGYIVIHEQKPQTVQKQIACFHSSDLAITQEELNMIVDHGAKVIDVSIEHPLYGDITASLMLSNRSDIKSFIENLKKTSAPLLSELTDGTHLHTIEASSYDVIEEVETALNTKDFLLT</sequence>
<keyword evidence="5" id="KW-1185">Reference proteome</keyword>
<evidence type="ECO:0000256" key="1">
    <source>
        <dbReference type="PIRSR" id="PIRSR037847-1"/>
    </source>
</evidence>
<feature type="binding site" evidence="1">
    <location>
        <position position="158"/>
    </location>
    <ligand>
        <name>Ni(2+)</name>
        <dbReference type="ChEBI" id="CHEBI:49786"/>
    </ligand>
</feature>
<feature type="binding site" evidence="1">
    <location>
        <position position="99"/>
    </location>
    <ligand>
        <name>Ni(2+)</name>
        <dbReference type="ChEBI" id="CHEBI:49786"/>
    </ligand>
</feature>
<reference evidence="4 5" key="1">
    <citation type="submission" date="2018-10" db="EMBL/GenBank/DDBJ databases">
        <title>Draft genome sequence of Bacillus salarius IM0101, isolated from a hypersaline soil in Inner Mongolia, China.</title>
        <authorList>
            <person name="Yamprayoonswat W."/>
            <person name="Boonvisut S."/>
            <person name="Jumpathong W."/>
            <person name="Sittihan S."/>
            <person name="Ruangsuj P."/>
            <person name="Wanthongcharoen S."/>
            <person name="Thongpramul N."/>
            <person name="Pimmason S."/>
            <person name="Yu B."/>
            <person name="Yasawong M."/>
        </authorList>
    </citation>
    <scope>NUCLEOTIDE SEQUENCE [LARGE SCALE GENOMIC DNA]</scope>
    <source>
        <strain evidence="4 5">IM0101</strain>
    </source>
</reference>
<protein>
    <submittedName>
        <fullName evidence="4">Transcription repressor NadR</fullName>
    </submittedName>
</protein>
<dbReference type="Gene3D" id="1.10.10.10">
    <property type="entry name" value="Winged helix-like DNA-binding domain superfamily/Winged helix DNA-binding domain"/>
    <property type="match status" value="1"/>
</dbReference>
<evidence type="ECO:0000259" key="2">
    <source>
        <dbReference type="Pfam" id="PF02829"/>
    </source>
</evidence>
<dbReference type="Proteomes" id="UP000275076">
    <property type="component" value="Unassembled WGS sequence"/>
</dbReference>
<feature type="binding site" evidence="1">
    <location>
        <position position="160"/>
    </location>
    <ligand>
        <name>Ni(2+)</name>
        <dbReference type="ChEBI" id="CHEBI:49786"/>
    </ligand>
</feature>
<dbReference type="InterPro" id="IPR004173">
    <property type="entry name" value="3H_domain"/>
</dbReference>
<dbReference type="SUPFAM" id="SSF46785">
    <property type="entry name" value="Winged helix' DNA-binding domain"/>
    <property type="match status" value="1"/>
</dbReference>
<keyword evidence="1" id="KW-0479">Metal-binding</keyword>
<dbReference type="Gene3D" id="3.30.1340.20">
    <property type="entry name" value="3H domain"/>
    <property type="match status" value="1"/>
</dbReference>
<dbReference type="PIRSF" id="PIRSF037847">
    <property type="entry name" value="NiaR"/>
    <property type="match status" value="1"/>
</dbReference>
<dbReference type="InterPro" id="IPR013196">
    <property type="entry name" value="HTH_11"/>
</dbReference>
<dbReference type="EMBL" id="RBVX01000085">
    <property type="protein sequence ID" value="RSL29205.1"/>
    <property type="molecule type" value="Genomic_DNA"/>
</dbReference>
<feature type="domain" description="Helix-turn-helix type 11" evidence="3">
    <location>
        <begin position="18"/>
        <end position="71"/>
    </location>
</feature>
<dbReference type="InterPro" id="IPR036390">
    <property type="entry name" value="WH_DNA-bd_sf"/>
</dbReference>
<evidence type="ECO:0000313" key="4">
    <source>
        <dbReference type="EMBL" id="RSL29205.1"/>
    </source>
</evidence>
<evidence type="ECO:0000313" key="5">
    <source>
        <dbReference type="Proteomes" id="UP000275076"/>
    </source>
</evidence>
<name>A0A3R9QF44_9BACI</name>
<dbReference type="OrthoDB" id="9792661at2"/>
<dbReference type="Pfam" id="PF02829">
    <property type="entry name" value="3H"/>
    <property type="match status" value="1"/>
</dbReference>
<gene>
    <name evidence="4" type="ORF">D7Z54_32475</name>
</gene>
<feature type="binding site" evidence="1">
    <location>
        <position position="89"/>
    </location>
    <ligand>
        <name>Ni(2+)</name>
        <dbReference type="ChEBI" id="CHEBI:49786"/>
    </ligand>
</feature>
<dbReference type="GO" id="GO:0046872">
    <property type="term" value="F:metal ion binding"/>
    <property type="evidence" value="ECO:0007669"/>
    <property type="project" value="UniProtKB-KW"/>
</dbReference>
<accession>A0A3R9QF44</accession>
<comment type="caution">
    <text evidence="4">The sequence shown here is derived from an EMBL/GenBank/DDBJ whole genome shotgun (WGS) entry which is preliminary data.</text>
</comment>
<dbReference type="PANTHER" id="PTHR40068:SF1">
    <property type="entry name" value="TRANSCRIPTION REPRESSOR NIAR-RELATED"/>
    <property type="match status" value="1"/>
</dbReference>
<dbReference type="SUPFAM" id="SSF75500">
    <property type="entry name" value="Putative transcriptional regulator TM1602, C-terminal domain"/>
    <property type="match status" value="1"/>
</dbReference>
<dbReference type="AlphaFoldDB" id="A0A3R9QF44"/>
<keyword evidence="1" id="KW-0533">Nickel</keyword>
<dbReference type="InterPro" id="IPR026043">
    <property type="entry name" value="NadR"/>
</dbReference>
<dbReference type="Pfam" id="PF08279">
    <property type="entry name" value="HTH_11"/>
    <property type="match status" value="1"/>
</dbReference>
<feature type="domain" description="3H" evidence="2">
    <location>
        <begin position="85"/>
        <end position="183"/>
    </location>
</feature>
<organism evidence="4 5">
    <name type="scientific">Salibacterium salarium</name>
    <dbReference type="NCBI Taxonomy" id="284579"/>
    <lineage>
        <taxon>Bacteria</taxon>
        <taxon>Bacillati</taxon>
        <taxon>Bacillota</taxon>
        <taxon>Bacilli</taxon>
        <taxon>Bacillales</taxon>
        <taxon>Bacillaceae</taxon>
    </lineage>
</organism>